<dbReference type="InterPro" id="IPR013098">
    <property type="entry name" value="Ig_I-set"/>
</dbReference>
<accession>A0A1V9X4X4</accession>
<evidence type="ECO:0000313" key="3">
    <source>
        <dbReference type="Proteomes" id="UP000192247"/>
    </source>
</evidence>
<protein>
    <submittedName>
        <fullName evidence="2">Hemicentin-2-like</fullName>
    </submittedName>
</protein>
<comment type="caution">
    <text evidence="2">The sequence shown here is derived from an EMBL/GenBank/DDBJ whole genome shotgun (WGS) entry which is preliminary data.</text>
</comment>
<dbReference type="SUPFAM" id="SSF48726">
    <property type="entry name" value="Immunoglobulin"/>
    <property type="match status" value="1"/>
</dbReference>
<feature type="domain" description="Ig-like" evidence="1">
    <location>
        <begin position="1"/>
        <end position="76"/>
    </location>
</feature>
<dbReference type="PROSITE" id="PS50835">
    <property type="entry name" value="IG_LIKE"/>
    <property type="match status" value="1"/>
</dbReference>
<dbReference type="InterPro" id="IPR007110">
    <property type="entry name" value="Ig-like_dom"/>
</dbReference>
<dbReference type="EMBL" id="MNPL01024801">
    <property type="protein sequence ID" value="OQR68423.1"/>
    <property type="molecule type" value="Genomic_DNA"/>
</dbReference>
<proteinExistence type="predicted"/>
<dbReference type="InParanoid" id="A0A1V9X4X4"/>
<dbReference type="Gene3D" id="2.60.40.10">
    <property type="entry name" value="Immunoglobulins"/>
    <property type="match status" value="1"/>
</dbReference>
<dbReference type="OrthoDB" id="6428756at2759"/>
<evidence type="ECO:0000259" key="1">
    <source>
        <dbReference type="PROSITE" id="PS50835"/>
    </source>
</evidence>
<dbReference type="InterPro" id="IPR013783">
    <property type="entry name" value="Ig-like_fold"/>
</dbReference>
<dbReference type="Proteomes" id="UP000192247">
    <property type="component" value="Unassembled WGS sequence"/>
</dbReference>
<gene>
    <name evidence="2" type="ORF">BIW11_04561</name>
</gene>
<keyword evidence="3" id="KW-1185">Reference proteome</keyword>
<name>A0A1V9X4X4_9ACAR</name>
<dbReference type="STRING" id="418985.A0A1V9X4X4"/>
<dbReference type="Pfam" id="PF07679">
    <property type="entry name" value="I-set"/>
    <property type="match status" value="1"/>
</dbReference>
<dbReference type="AlphaFoldDB" id="A0A1V9X4X4"/>
<reference evidence="2 3" key="1">
    <citation type="journal article" date="2017" name="Gigascience">
        <title>Draft genome of the honey bee ectoparasitic mite, Tropilaelaps mercedesae, is shaped by the parasitic life history.</title>
        <authorList>
            <person name="Dong X."/>
            <person name="Armstrong S.D."/>
            <person name="Xia D."/>
            <person name="Makepeace B.L."/>
            <person name="Darby A.C."/>
            <person name="Kadowaki T."/>
        </authorList>
    </citation>
    <scope>NUCLEOTIDE SEQUENCE [LARGE SCALE GENOMIC DNA]</scope>
    <source>
        <strain evidence="2">Wuxi-XJTLU</strain>
    </source>
</reference>
<organism evidence="2 3">
    <name type="scientific">Tropilaelaps mercedesae</name>
    <dbReference type="NCBI Taxonomy" id="418985"/>
    <lineage>
        <taxon>Eukaryota</taxon>
        <taxon>Metazoa</taxon>
        <taxon>Ecdysozoa</taxon>
        <taxon>Arthropoda</taxon>
        <taxon>Chelicerata</taxon>
        <taxon>Arachnida</taxon>
        <taxon>Acari</taxon>
        <taxon>Parasitiformes</taxon>
        <taxon>Mesostigmata</taxon>
        <taxon>Gamasina</taxon>
        <taxon>Dermanyssoidea</taxon>
        <taxon>Laelapidae</taxon>
        <taxon>Tropilaelaps</taxon>
    </lineage>
</organism>
<dbReference type="InterPro" id="IPR036179">
    <property type="entry name" value="Ig-like_dom_sf"/>
</dbReference>
<sequence length="117" mass="12746">MELTLWTKSSNPTQLQWLKDGSRITETTLTNATVSHIEAALVLNIKCISITHAGNYTCSAQNAYGKDEFTASLVITSAPFWLENAYSEGNELGVLLGDSFHYLPLSIALAAKSGVYF</sequence>
<evidence type="ECO:0000313" key="2">
    <source>
        <dbReference type="EMBL" id="OQR68423.1"/>
    </source>
</evidence>